<dbReference type="PROSITE" id="PS50112">
    <property type="entry name" value="PAS"/>
    <property type="match status" value="1"/>
</dbReference>
<evidence type="ECO:0000313" key="19">
    <source>
        <dbReference type="EMBL" id="KAK9404778.1"/>
    </source>
</evidence>
<dbReference type="Gene3D" id="4.10.280.10">
    <property type="entry name" value="Helix-loop-helix DNA-binding domain"/>
    <property type="match status" value="1"/>
</dbReference>
<evidence type="ECO:0000256" key="11">
    <source>
        <dbReference type="ARBA" id="ARBA00023163"/>
    </source>
</evidence>
<dbReference type="AlphaFoldDB" id="A0AAW1BTL0"/>
<dbReference type="GO" id="GO:0016922">
    <property type="term" value="F:nuclear receptor binding"/>
    <property type="evidence" value="ECO:0007669"/>
    <property type="project" value="TreeGrafter"/>
</dbReference>
<dbReference type="PANTHER" id="PTHR10684:SF3">
    <property type="entry name" value="NUCLEAR RECEPTOR COACTIVATOR 3"/>
    <property type="match status" value="1"/>
</dbReference>
<protein>
    <recommendedName>
        <fullName evidence="15">Nuclear receptor coactivator 3</fullName>
        <ecNumber evidence="3">2.3.1.48</ecNumber>
    </recommendedName>
</protein>
<comment type="subcellular location">
    <subcellularLocation>
        <location evidence="1">Cytoplasm</location>
    </subcellularLocation>
</comment>
<keyword evidence="13" id="KW-0012">Acyltransferase</keyword>
<evidence type="ECO:0000256" key="3">
    <source>
        <dbReference type="ARBA" id="ARBA00013184"/>
    </source>
</evidence>
<evidence type="ECO:0000256" key="9">
    <source>
        <dbReference type="ARBA" id="ARBA00023015"/>
    </source>
</evidence>
<evidence type="ECO:0000256" key="2">
    <source>
        <dbReference type="ARBA" id="ARBA00009933"/>
    </source>
</evidence>
<dbReference type="SUPFAM" id="SSF47459">
    <property type="entry name" value="HLH, helix-loop-helix DNA-binding domain"/>
    <property type="match status" value="1"/>
</dbReference>
<dbReference type="FunFam" id="3.30.450.20:FF:000008">
    <property type="entry name" value="Nuclear receptor coactivator"/>
    <property type="match status" value="1"/>
</dbReference>
<evidence type="ECO:0000313" key="20">
    <source>
        <dbReference type="Proteomes" id="UP001474421"/>
    </source>
</evidence>
<dbReference type="InterPro" id="IPR035965">
    <property type="entry name" value="PAS-like_dom_sf"/>
</dbReference>
<comment type="catalytic activity">
    <reaction evidence="14">
        <text>L-lysyl-[protein] + acetyl-CoA = N(6)-acetyl-L-lysyl-[protein] + CoA + H(+)</text>
        <dbReference type="Rhea" id="RHEA:45948"/>
        <dbReference type="Rhea" id="RHEA-COMP:9752"/>
        <dbReference type="Rhea" id="RHEA-COMP:10731"/>
        <dbReference type="ChEBI" id="CHEBI:15378"/>
        <dbReference type="ChEBI" id="CHEBI:29969"/>
        <dbReference type="ChEBI" id="CHEBI:57287"/>
        <dbReference type="ChEBI" id="CHEBI:57288"/>
        <dbReference type="ChEBI" id="CHEBI:61930"/>
        <dbReference type="EC" id="2.3.1.48"/>
    </reaction>
</comment>
<evidence type="ECO:0000256" key="6">
    <source>
        <dbReference type="ARBA" id="ARBA00022679"/>
    </source>
</evidence>
<evidence type="ECO:0000256" key="1">
    <source>
        <dbReference type="ARBA" id="ARBA00004496"/>
    </source>
</evidence>
<dbReference type="GO" id="GO:0061733">
    <property type="term" value="F:protein-lysine-acetyltransferase activity"/>
    <property type="evidence" value="ECO:0007669"/>
    <property type="project" value="UniProtKB-EC"/>
</dbReference>
<comment type="caution">
    <text evidence="19">The sequence shown here is derived from an EMBL/GenBank/DDBJ whole genome shotgun (WGS) entry which is preliminary data.</text>
</comment>
<dbReference type="GO" id="GO:0046983">
    <property type="term" value="F:protein dimerization activity"/>
    <property type="evidence" value="ECO:0007669"/>
    <property type="project" value="InterPro"/>
</dbReference>
<keyword evidence="8" id="KW-0007">Acetylation</keyword>
<keyword evidence="20" id="KW-1185">Reference proteome</keyword>
<reference evidence="19 20" key="1">
    <citation type="journal article" date="2024" name="Proc. Natl. Acad. Sci. U.S.A.">
        <title>The genetic regulatory architecture and epigenomic basis for age-related changes in rattlesnake venom.</title>
        <authorList>
            <person name="Hogan M.P."/>
            <person name="Holding M.L."/>
            <person name="Nystrom G.S."/>
            <person name="Colston T.J."/>
            <person name="Bartlett D.A."/>
            <person name="Mason A.J."/>
            <person name="Ellsworth S.A."/>
            <person name="Rautsaw R.M."/>
            <person name="Lawrence K.C."/>
            <person name="Strickland J.L."/>
            <person name="He B."/>
            <person name="Fraser P."/>
            <person name="Margres M.J."/>
            <person name="Gilbert D.M."/>
            <person name="Gibbs H.L."/>
            <person name="Parkinson C.L."/>
            <person name="Rokyta D.R."/>
        </authorList>
    </citation>
    <scope>NUCLEOTIDE SEQUENCE [LARGE SCALE GENOMIC DNA]</scope>
    <source>
        <strain evidence="19">DRR0105</strain>
    </source>
</reference>
<evidence type="ECO:0000256" key="10">
    <source>
        <dbReference type="ARBA" id="ARBA00023159"/>
    </source>
</evidence>
<dbReference type="SMART" id="SM00091">
    <property type="entry name" value="PAS"/>
    <property type="match status" value="1"/>
</dbReference>
<dbReference type="GO" id="GO:0005737">
    <property type="term" value="C:cytoplasm"/>
    <property type="evidence" value="ECO:0007669"/>
    <property type="project" value="UniProtKB-SubCell"/>
</dbReference>
<evidence type="ECO:0000256" key="15">
    <source>
        <dbReference type="ARBA" id="ARBA00067176"/>
    </source>
</evidence>
<dbReference type="CDD" id="cd00130">
    <property type="entry name" value="PAS"/>
    <property type="match status" value="1"/>
</dbReference>
<feature type="domain" description="PAS" evidence="17">
    <location>
        <begin position="117"/>
        <end position="180"/>
    </location>
</feature>
<dbReference type="EMBL" id="JAOTOJ010000003">
    <property type="protein sequence ID" value="KAK9404778.1"/>
    <property type="molecule type" value="Genomic_DNA"/>
</dbReference>
<accession>A0AAW1BTL0</accession>
<evidence type="ECO:0000256" key="4">
    <source>
        <dbReference type="ARBA" id="ARBA00022490"/>
    </source>
</evidence>
<keyword evidence="4" id="KW-0963">Cytoplasm</keyword>
<gene>
    <name evidence="19" type="ORF">NXF25_009605</name>
</gene>
<keyword evidence="7" id="KW-0677">Repeat</keyword>
<dbReference type="PANTHER" id="PTHR10684">
    <property type="entry name" value="NUCLEAR RECEPTOR COACTIVATOR"/>
    <property type="match status" value="1"/>
</dbReference>
<evidence type="ECO:0000259" key="17">
    <source>
        <dbReference type="PROSITE" id="PS50112"/>
    </source>
</evidence>
<dbReference type="PROSITE" id="PS50888">
    <property type="entry name" value="BHLH"/>
    <property type="match status" value="1"/>
</dbReference>
<proteinExistence type="inferred from homology"/>
<dbReference type="InterPro" id="IPR013767">
    <property type="entry name" value="PAS_fold"/>
</dbReference>
<dbReference type="Proteomes" id="UP001474421">
    <property type="component" value="Unassembled WGS sequence"/>
</dbReference>
<dbReference type="FunFam" id="3.30.450.20:FF:000027">
    <property type="entry name" value="Nuclear receptor coactivator 3"/>
    <property type="match status" value="1"/>
</dbReference>
<organism evidence="19 20">
    <name type="scientific">Crotalus adamanteus</name>
    <name type="common">Eastern diamondback rattlesnake</name>
    <dbReference type="NCBI Taxonomy" id="8729"/>
    <lineage>
        <taxon>Eukaryota</taxon>
        <taxon>Metazoa</taxon>
        <taxon>Chordata</taxon>
        <taxon>Craniata</taxon>
        <taxon>Vertebrata</taxon>
        <taxon>Euteleostomi</taxon>
        <taxon>Lepidosauria</taxon>
        <taxon>Squamata</taxon>
        <taxon>Bifurcata</taxon>
        <taxon>Unidentata</taxon>
        <taxon>Episquamata</taxon>
        <taxon>Toxicofera</taxon>
        <taxon>Serpentes</taxon>
        <taxon>Colubroidea</taxon>
        <taxon>Viperidae</taxon>
        <taxon>Crotalinae</taxon>
        <taxon>Crotalus</taxon>
    </lineage>
</organism>
<dbReference type="Pfam" id="PF14598">
    <property type="entry name" value="PAS_11"/>
    <property type="match status" value="1"/>
</dbReference>
<dbReference type="Gene3D" id="3.30.450.20">
    <property type="entry name" value="PAS domain"/>
    <property type="match status" value="2"/>
</dbReference>
<comment type="similarity">
    <text evidence="2">Belongs to the SRC/p160 nuclear receptor coactivator family.</text>
</comment>
<evidence type="ECO:0000256" key="13">
    <source>
        <dbReference type="ARBA" id="ARBA00023315"/>
    </source>
</evidence>
<keyword evidence="11" id="KW-0804">Transcription</keyword>
<name>A0AAW1BTL0_CROAD</name>
<dbReference type="InterPro" id="IPR000014">
    <property type="entry name" value="PAS"/>
</dbReference>
<keyword evidence="12" id="KW-0539">Nucleus</keyword>
<keyword evidence="6" id="KW-0808">Transferase</keyword>
<evidence type="ECO:0000256" key="14">
    <source>
        <dbReference type="ARBA" id="ARBA00048017"/>
    </source>
</evidence>
<dbReference type="InterPro" id="IPR017426">
    <property type="entry name" value="Nuclear_rcpt_coactivator"/>
</dbReference>
<evidence type="ECO:0000256" key="16">
    <source>
        <dbReference type="SAM" id="MobiDB-lite"/>
    </source>
</evidence>
<keyword evidence="9" id="KW-0805">Transcription regulation</keyword>
<evidence type="ECO:0000256" key="7">
    <source>
        <dbReference type="ARBA" id="ARBA00022737"/>
    </source>
</evidence>
<keyword evidence="10" id="KW-0010">Activator</keyword>
<dbReference type="SMART" id="SM00353">
    <property type="entry name" value="HLH"/>
    <property type="match status" value="1"/>
</dbReference>
<dbReference type="InterPro" id="IPR056193">
    <property type="entry name" value="bHLH_NCOA1-3"/>
</dbReference>
<dbReference type="Pfam" id="PF23172">
    <property type="entry name" value="bHLH_NCOA"/>
    <property type="match status" value="1"/>
</dbReference>
<dbReference type="GO" id="GO:0045944">
    <property type="term" value="P:positive regulation of transcription by RNA polymerase II"/>
    <property type="evidence" value="ECO:0007669"/>
    <property type="project" value="TreeGrafter"/>
</dbReference>
<evidence type="ECO:0000259" key="18">
    <source>
        <dbReference type="PROSITE" id="PS50888"/>
    </source>
</evidence>
<evidence type="ECO:0000256" key="8">
    <source>
        <dbReference type="ARBA" id="ARBA00022990"/>
    </source>
</evidence>
<dbReference type="Pfam" id="PF00989">
    <property type="entry name" value="PAS"/>
    <property type="match status" value="1"/>
</dbReference>
<dbReference type="EC" id="2.3.1.48" evidence="3"/>
<dbReference type="GO" id="GO:0003713">
    <property type="term" value="F:transcription coactivator activity"/>
    <property type="evidence" value="ECO:0007669"/>
    <property type="project" value="InterPro"/>
</dbReference>
<dbReference type="SUPFAM" id="SSF55785">
    <property type="entry name" value="PYP-like sensor domain (PAS domain)"/>
    <property type="match status" value="2"/>
</dbReference>
<sequence>MSGLGENILDSMNSDSRKRKPCDITGTGLICSGEKRRREQETKYIEELAELISANLSDIDHFNVKPDKCAILKETVRQIRQIKEQGKTASTDDDVQKADVSSTGQGVIDKDSLGPLLLQALDGFLFVVNRDGNIVFVSENVTQYLQYKQEDLVNTSVYSILHEEDRKDFLKNLPKSAVNGVSWTNEAPRQKSHTFNCRMMVKPLKELLEDIGSSQESHQRFETMQCFALSQPRAMLEEGEDLQSCMICVARRISTIERVFSPNTESFVTRHDLSGKLVNIDTNSLRSMRPGFEDIIRRCIQRFLCQNEGQPWSNKRHYQEAYMQGIAETPLYRFSLADGTIVTAQTKSKLFRNPVTNDRHGFISTHFLQREQNGYRPNPNTESWESKSEFTPVFSCTRCTLSNGTGQQFKRQQLFKQLT</sequence>
<dbReference type="InterPro" id="IPR036638">
    <property type="entry name" value="HLH_DNA-bd_sf"/>
</dbReference>
<dbReference type="InterPro" id="IPR011598">
    <property type="entry name" value="bHLH_dom"/>
</dbReference>
<dbReference type="FunFam" id="4.10.280.10:FF:000008">
    <property type="entry name" value="Nuclear receptor coactivator"/>
    <property type="match status" value="1"/>
</dbReference>
<keyword evidence="5" id="KW-0597">Phosphoprotein</keyword>
<keyword evidence="19" id="KW-0675">Receptor</keyword>
<evidence type="ECO:0000256" key="5">
    <source>
        <dbReference type="ARBA" id="ARBA00022553"/>
    </source>
</evidence>
<evidence type="ECO:0000256" key="12">
    <source>
        <dbReference type="ARBA" id="ARBA00023242"/>
    </source>
</evidence>
<dbReference type="GO" id="GO:0005634">
    <property type="term" value="C:nucleus"/>
    <property type="evidence" value="ECO:0007669"/>
    <property type="project" value="InterPro"/>
</dbReference>
<dbReference type="GO" id="GO:0032870">
    <property type="term" value="P:cellular response to hormone stimulus"/>
    <property type="evidence" value="ECO:0007669"/>
    <property type="project" value="TreeGrafter"/>
</dbReference>
<feature type="region of interest" description="Disordered" evidence="16">
    <location>
        <begin position="1"/>
        <end position="20"/>
    </location>
</feature>
<feature type="domain" description="BHLH" evidence="18">
    <location>
        <begin position="25"/>
        <end position="82"/>
    </location>
</feature>